<keyword evidence="2" id="KW-1185">Reference proteome</keyword>
<dbReference type="AlphaFoldDB" id="A0A369K5Z7"/>
<protein>
    <submittedName>
        <fullName evidence="1">Uncharacterized protein</fullName>
    </submittedName>
</protein>
<gene>
    <name evidence="1" type="ORF">Hypma_001546</name>
</gene>
<evidence type="ECO:0000313" key="2">
    <source>
        <dbReference type="Proteomes" id="UP000076154"/>
    </source>
</evidence>
<evidence type="ECO:0000313" key="1">
    <source>
        <dbReference type="EMBL" id="RDB28095.1"/>
    </source>
</evidence>
<dbReference type="EMBL" id="LUEZ02000012">
    <property type="protein sequence ID" value="RDB28095.1"/>
    <property type="molecule type" value="Genomic_DNA"/>
</dbReference>
<organism evidence="1 2">
    <name type="scientific">Hypsizygus marmoreus</name>
    <name type="common">White beech mushroom</name>
    <name type="synonym">Agaricus marmoreus</name>
    <dbReference type="NCBI Taxonomy" id="39966"/>
    <lineage>
        <taxon>Eukaryota</taxon>
        <taxon>Fungi</taxon>
        <taxon>Dikarya</taxon>
        <taxon>Basidiomycota</taxon>
        <taxon>Agaricomycotina</taxon>
        <taxon>Agaricomycetes</taxon>
        <taxon>Agaricomycetidae</taxon>
        <taxon>Agaricales</taxon>
        <taxon>Tricholomatineae</taxon>
        <taxon>Lyophyllaceae</taxon>
        <taxon>Hypsizygus</taxon>
    </lineage>
</organism>
<proteinExistence type="predicted"/>
<dbReference type="Proteomes" id="UP000076154">
    <property type="component" value="Unassembled WGS sequence"/>
</dbReference>
<comment type="caution">
    <text evidence="1">The sequence shown here is derived from an EMBL/GenBank/DDBJ whole genome shotgun (WGS) entry which is preliminary data.</text>
</comment>
<sequence>MHKAGQVEIHSLKTNSLHTRSFQTHPRVSSITQRQDTFIAVFKFYSKSTRRSVVRRPDIKFLRTPITVRLHIEIFTLR</sequence>
<reference evidence="1" key="1">
    <citation type="submission" date="2018-04" db="EMBL/GenBank/DDBJ databases">
        <title>Whole genome sequencing of Hypsizygus marmoreus.</title>
        <authorList>
            <person name="Choi I.-G."/>
            <person name="Min B."/>
            <person name="Kim J.-G."/>
            <person name="Kim S."/>
            <person name="Oh Y.-L."/>
            <person name="Kong W.-S."/>
            <person name="Park H."/>
            <person name="Jeong J."/>
            <person name="Song E.-S."/>
        </authorList>
    </citation>
    <scope>NUCLEOTIDE SEQUENCE [LARGE SCALE GENOMIC DNA]</scope>
    <source>
        <strain evidence="1">51987-8</strain>
    </source>
</reference>
<accession>A0A369K5Z7</accession>
<name>A0A369K5Z7_HYPMA</name>
<dbReference type="InParanoid" id="A0A369K5Z7"/>